<proteinExistence type="predicted"/>
<dbReference type="EMBL" id="KZ084151">
    <property type="protein sequence ID" value="OSC97454.1"/>
    <property type="molecule type" value="Genomic_DNA"/>
</dbReference>
<organism evidence="2 3">
    <name type="scientific">Trametes coccinea (strain BRFM310)</name>
    <name type="common">Pycnoporus coccineus</name>
    <dbReference type="NCBI Taxonomy" id="1353009"/>
    <lineage>
        <taxon>Eukaryota</taxon>
        <taxon>Fungi</taxon>
        <taxon>Dikarya</taxon>
        <taxon>Basidiomycota</taxon>
        <taxon>Agaricomycotina</taxon>
        <taxon>Agaricomycetes</taxon>
        <taxon>Polyporales</taxon>
        <taxon>Polyporaceae</taxon>
        <taxon>Trametes</taxon>
    </lineage>
</organism>
<feature type="region of interest" description="Disordered" evidence="1">
    <location>
        <begin position="762"/>
        <end position="796"/>
    </location>
</feature>
<feature type="compositionally biased region" description="Acidic residues" evidence="1">
    <location>
        <begin position="248"/>
        <end position="319"/>
    </location>
</feature>
<feature type="region of interest" description="Disordered" evidence="1">
    <location>
        <begin position="201"/>
        <end position="446"/>
    </location>
</feature>
<name>A0A1Y2I8K3_TRAC3</name>
<feature type="compositionally biased region" description="Basic and acidic residues" evidence="1">
    <location>
        <begin position="59"/>
        <end position="69"/>
    </location>
</feature>
<dbReference type="AlphaFoldDB" id="A0A1Y2I8K3"/>
<feature type="compositionally biased region" description="Basic and acidic residues" evidence="1">
    <location>
        <begin position="373"/>
        <end position="391"/>
    </location>
</feature>
<gene>
    <name evidence="2" type="ORF">PYCCODRAFT_1428489</name>
</gene>
<feature type="compositionally biased region" description="Polar residues" evidence="1">
    <location>
        <begin position="205"/>
        <end position="216"/>
    </location>
</feature>
<protein>
    <submittedName>
        <fullName evidence="2">Uncharacterized protein</fullName>
    </submittedName>
</protein>
<dbReference type="OrthoDB" id="2757531at2759"/>
<sequence length="897" mass="100163">MSGSQPGLSRIEEEDDPTSRAASETPPRGDNPASHDSLGSNEGQSKPAKRLPAAFQKKRAGDASNERHQKSVKVNEQSTTSSQANKKKPKKLSVPPARTTKEAAPASGSRKHAKAVQQQMQQHSIEVRFLFNTVCACGLNAKHVVQGMFHVFGGSGQIASPYAGPSGATLQTQYSPFPIPYPPQFQFAPMFYPAMPFASPLSAGQVPQSHQLSTPTRPAPSKKALGKQPAREPSRSSRQAKKPSVAIVEEDDPMTAENEDGEDDEDEDGEDGEDGEDEDDEDEDEDEDDEDVEDEDDEDVEDEDDDDDDAFELEEDPNDDGGGNNHGEDEVQQEDVPESNVGKVIESGAESDNNSVGTQREREEVEDELTFEASEKEGDGDLEEGKGKKESTANVSTTEAEEGETATPRKPSSSKPRGKGSSSSGHSTIGQEKQSAKRRATGVEHGVSQSFALTILDRVQGLADSMSERDEQNREYQQRMIGTVKKLSQTVAEMQRRAPVIVRRQVKTAVARRQREPRGMLSRIIMDGQSSSMSLEEKAALAQNEKAHLKQLQDLQKVVRAHVAHLLGFKGKDYATMVRRNPPLTDDEIKQYEETTSANYFARNRFRLDFTRSPTAFAFNVEARDYFIRHLKRSVQGGSYKKAEIPERYLTEDHIGSAFDTYMETCREHYRLIKKPLSEAESRRRKQRARMNARKSTALQLYVTRESVVIDKKWTRHLDLFALLNPEDMSGDETERDEEGHKSDEYRTFMRALDDWHYHKRYNEDEQTGGNGPRTRKPREKVAEAEATTGNPQGEATKVKVPRGLYRNCYSSTYLKTLKPYQRRALDVIDEDYDFTLPALGAEDVDEDDGKMGNSDEVTIERDAGAAECDVEEPLRVRERLWASNESALGDPSVTRE</sequence>
<accession>A0A1Y2I8K3</accession>
<keyword evidence="3" id="KW-1185">Reference proteome</keyword>
<feature type="region of interest" description="Disordered" evidence="1">
    <location>
        <begin position="1"/>
        <end position="114"/>
    </location>
</feature>
<evidence type="ECO:0000256" key="1">
    <source>
        <dbReference type="SAM" id="MobiDB-lite"/>
    </source>
</evidence>
<evidence type="ECO:0000313" key="3">
    <source>
        <dbReference type="Proteomes" id="UP000193067"/>
    </source>
</evidence>
<dbReference type="Proteomes" id="UP000193067">
    <property type="component" value="Unassembled WGS sequence"/>
</dbReference>
<evidence type="ECO:0000313" key="2">
    <source>
        <dbReference type="EMBL" id="OSC97454.1"/>
    </source>
</evidence>
<feature type="compositionally biased region" description="Low complexity" evidence="1">
    <location>
        <begin position="405"/>
        <end position="425"/>
    </location>
</feature>
<dbReference type="STRING" id="1353009.A0A1Y2I8K3"/>
<reference evidence="2 3" key="1">
    <citation type="journal article" date="2015" name="Biotechnol. Biofuels">
        <title>Enhanced degradation of softwood versus hardwood by the white-rot fungus Pycnoporus coccineus.</title>
        <authorList>
            <person name="Couturier M."/>
            <person name="Navarro D."/>
            <person name="Chevret D."/>
            <person name="Henrissat B."/>
            <person name="Piumi F."/>
            <person name="Ruiz-Duenas F.J."/>
            <person name="Martinez A.T."/>
            <person name="Grigoriev I.V."/>
            <person name="Riley R."/>
            <person name="Lipzen A."/>
            <person name="Berrin J.G."/>
            <person name="Master E.R."/>
            <person name="Rosso M.N."/>
        </authorList>
    </citation>
    <scope>NUCLEOTIDE SEQUENCE [LARGE SCALE GENOMIC DNA]</scope>
    <source>
        <strain evidence="2 3">BRFM310</strain>
    </source>
</reference>
<feature type="compositionally biased region" description="Polar residues" evidence="1">
    <location>
        <begin position="72"/>
        <end position="84"/>
    </location>
</feature>